<dbReference type="AlphaFoldDB" id="A0A9P8UCH3"/>
<evidence type="ECO:0000313" key="5">
    <source>
        <dbReference type="EMBL" id="KAH6646220.1"/>
    </source>
</evidence>
<feature type="region of interest" description="Disordered" evidence="3">
    <location>
        <begin position="1"/>
        <end position="72"/>
    </location>
</feature>
<dbReference type="GeneID" id="70129778"/>
<organism evidence="5 6">
    <name type="scientific">Truncatella angustata</name>
    <dbReference type="NCBI Taxonomy" id="152316"/>
    <lineage>
        <taxon>Eukaryota</taxon>
        <taxon>Fungi</taxon>
        <taxon>Dikarya</taxon>
        <taxon>Ascomycota</taxon>
        <taxon>Pezizomycotina</taxon>
        <taxon>Sordariomycetes</taxon>
        <taxon>Xylariomycetidae</taxon>
        <taxon>Amphisphaeriales</taxon>
        <taxon>Sporocadaceae</taxon>
        <taxon>Truncatella</taxon>
    </lineage>
</organism>
<dbReference type="GO" id="GO:0005634">
    <property type="term" value="C:nucleus"/>
    <property type="evidence" value="ECO:0007669"/>
    <property type="project" value="UniProtKB-SubCell"/>
</dbReference>
<evidence type="ECO:0000259" key="4">
    <source>
        <dbReference type="Pfam" id="PF10187"/>
    </source>
</evidence>
<dbReference type="Pfam" id="PF10187">
    <property type="entry name" value="FAM192A_Fyv6_N"/>
    <property type="match status" value="1"/>
</dbReference>
<keyword evidence="2" id="KW-0539">Nucleus</keyword>
<comment type="caution">
    <text evidence="5">The sequence shown here is derived from an EMBL/GenBank/DDBJ whole genome shotgun (WGS) entry which is preliminary data.</text>
</comment>
<feature type="domain" description="FAM192A/Fyv6 N-terminal" evidence="4">
    <location>
        <begin position="34"/>
        <end position="134"/>
    </location>
</feature>
<evidence type="ECO:0000256" key="2">
    <source>
        <dbReference type="ARBA" id="ARBA00023242"/>
    </source>
</evidence>
<proteinExistence type="predicted"/>
<reference evidence="5" key="1">
    <citation type="journal article" date="2021" name="Nat. Commun.">
        <title>Genetic determinants of endophytism in the Arabidopsis root mycobiome.</title>
        <authorList>
            <person name="Mesny F."/>
            <person name="Miyauchi S."/>
            <person name="Thiergart T."/>
            <person name="Pickel B."/>
            <person name="Atanasova L."/>
            <person name="Karlsson M."/>
            <person name="Huettel B."/>
            <person name="Barry K.W."/>
            <person name="Haridas S."/>
            <person name="Chen C."/>
            <person name="Bauer D."/>
            <person name="Andreopoulos W."/>
            <person name="Pangilinan J."/>
            <person name="LaButti K."/>
            <person name="Riley R."/>
            <person name="Lipzen A."/>
            <person name="Clum A."/>
            <person name="Drula E."/>
            <person name="Henrissat B."/>
            <person name="Kohler A."/>
            <person name="Grigoriev I.V."/>
            <person name="Martin F.M."/>
            <person name="Hacquard S."/>
        </authorList>
    </citation>
    <scope>NUCLEOTIDE SEQUENCE</scope>
    <source>
        <strain evidence="5">MPI-SDFR-AT-0073</strain>
    </source>
</reference>
<accession>A0A9P8UCH3</accession>
<dbReference type="Proteomes" id="UP000758603">
    <property type="component" value="Unassembled WGS sequence"/>
</dbReference>
<protein>
    <submittedName>
        <fullName evidence="5">N-terminal domain of NEFA-interacting nuclear protein NIP30-domain-containing protein</fullName>
    </submittedName>
</protein>
<dbReference type="RefSeq" id="XP_045952734.1">
    <property type="nucleotide sequence ID" value="XM_046100886.1"/>
</dbReference>
<evidence type="ECO:0000256" key="1">
    <source>
        <dbReference type="ARBA" id="ARBA00004123"/>
    </source>
</evidence>
<evidence type="ECO:0000313" key="6">
    <source>
        <dbReference type="Proteomes" id="UP000758603"/>
    </source>
</evidence>
<dbReference type="InterPro" id="IPR039845">
    <property type="entry name" value="FAM192A"/>
</dbReference>
<dbReference type="PANTHER" id="PTHR13495">
    <property type="entry name" value="NEFA-INTERACTING NUCLEAR PROTEIN NIP30"/>
    <property type="match status" value="1"/>
</dbReference>
<name>A0A9P8UCH3_9PEZI</name>
<feature type="region of interest" description="Disordered" evidence="3">
    <location>
        <begin position="141"/>
        <end position="258"/>
    </location>
</feature>
<feature type="compositionally biased region" description="Basic and acidic residues" evidence="3">
    <location>
        <begin position="50"/>
        <end position="63"/>
    </location>
</feature>
<feature type="compositionally biased region" description="Polar residues" evidence="3">
    <location>
        <begin position="214"/>
        <end position="233"/>
    </location>
</feature>
<gene>
    <name evidence="5" type="ORF">BKA67DRAFT_541199</name>
</gene>
<comment type="subcellular location">
    <subcellularLocation>
        <location evidence="1">Nucleus</location>
    </subcellularLocation>
</comment>
<keyword evidence="6" id="KW-1185">Reference proteome</keyword>
<dbReference type="PANTHER" id="PTHR13495:SF0">
    <property type="entry name" value="PSME3-INTERACTING PROTEIN"/>
    <property type="match status" value="1"/>
</dbReference>
<evidence type="ECO:0000256" key="3">
    <source>
        <dbReference type="SAM" id="MobiDB-lite"/>
    </source>
</evidence>
<dbReference type="OrthoDB" id="75807at2759"/>
<feature type="compositionally biased region" description="Basic and acidic residues" evidence="3">
    <location>
        <begin position="190"/>
        <end position="210"/>
    </location>
</feature>
<feature type="compositionally biased region" description="Low complexity" evidence="3">
    <location>
        <begin position="15"/>
        <end position="41"/>
    </location>
</feature>
<sequence length="258" mass="27781">MSSRFVSGGTIAGDASSPTTNTDSTPAPAPSTATTSQSSAAWEKAQAQLESDRRAREAARKAAVESSSGQSLYEVLQANKAAKQAAFEESNKIRNQFRALDDDEVDFLEEVEARERREAEEQKHAEEVGLREFRDAQKKLEGATASVDAAEEGQELVPEVDAATLDEWSTGAARKRKREKEPVIKGIKRRASENAKDGSEKNIAMKDERPPASSPSSKAGTTNSGITKDQSPETARLAATAKSKMGLVDYGSDEDDDD</sequence>
<dbReference type="InterPro" id="IPR019331">
    <property type="entry name" value="FAM192A/Fyv6_N"/>
</dbReference>
<dbReference type="EMBL" id="JAGPXC010000010">
    <property type="protein sequence ID" value="KAH6646220.1"/>
    <property type="molecule type" value="Genomic_DNA"/>
</dbReference>